<feature type="compositionally biased region" description="Low complexity" evidence="1">
    <location>
        <begin position="195"/>
        <end position="204"/>
    </location>
</feature>
<keyword evidence="2" id="KW-0150">Chloroplast</keyword>
<evidence type="ECO:0000313" key="3">
    <source>
        <dbReference type="Proteomes" id="UP000078284"/>
    </source>
</evidence>
<feature type="compositionally biased region" description="Acidic residues" evidence="1">
    <location>
        <begin position="172"/>
        <end position="194"/>
    </location>
</feature>
<proteinExistence type="predicted"/>
<keyword evidence="2" id="KW-0934">Plastid</keyword>
<feature type="region of interest" description="Disordered" evidence="1">
    <location>
        <begin position="172"/>
        <end position="245"/>
    </location>
</feature>
<reference evidence="3" key="1">
    <citation type="journal article" date="2016" name="Proc. Natl. Acad. Sci. U.S.A.">
        <title>Chromosome-level assembly of Arabidopsis thaliana Ler reveals the extent of translocation and inversion polymorphisms.</title>
        <authorList>
            <person name="Zapata L."/>
            <person name="Ding J."/>
            <person name="Willing E.M."/>
            <person name="Hartwig B."/>
            <person name="Bezdan D."/>
            <person name="Jiao W.B."/>
            <person name="Patel V."/>
            <person name="Velikkakam James G."/>
            <person name="Koornneef M."/>
            <person name="Ossowski S."/>
            <person name="Schneeberger K."/>
        </authorList>
    </citation>
    <scope>NUCLEOTIDE SEQUENCE [LARGE SCALE GENOMIC DNA]</scope>
    <source>
        <strain evidence="3">cv. Landsberg erecta</strain>
    </source>
</reference>
<protein>
    <submittedName>
        <fullName evidence="2">Uncharacterized protein</fullName>
    </submittedName>
</protein>
<dbReference type="EMBL" id="LUHQ01000015">
    <property type="protein sequence ID" value="OAO89302.1"/>
    <property type="molecule type" value="Genomic_DNA"/>
</dbReference>
<dbReference type="AlphaFoldDB" id="A0A178U881"/>
<evidence type="ECO:0000256" key="1">
    <source>
        <dbReference type="SAM" id="MobiDB-lite"/>
    </source>
</evidence>
<accession>A0A178U881</accession>
<sequence>MAAPPLDFVDKDELTVEERNLLSITFKFVIFVAEFKTLTAYKAAQHINVSCMTLLLMVEMRLMWTSTLEFQSDFLVMPPKTQGGGQGKRKREALAKNEKDKMPAKKEKVTAPTKKEKEKVPAKKEKVKAPAKKEKEKMSAEEQSPARTTATMLEDATFYDALKQILAEEIQENMQTDEVDDEKEKEEASEEEESGSSSQTLGSDSDSEETETNEELACANPDVIVEKSVEDERDEDERDEDVIVGKPVEERTIDEDIANVDMEETMAMQPLSMYFLALEYTKKMKLATRCYISEVLKNIDDLKLALTDSEKNYFKEHPSFKYIYHLPSGYTHKLMEM</sequence>
<feature type="compositionally biased region" description="Polar residues" evidence="1">
    <location>
        <begin position="141"/>
        <end position="151"/>
    </location>
</feature>
<geneLocation type="chloroplast" evidence="2"/>
<organism evidence="2 3">
    <name type="scientific">Arabidopsis thaliana</name>
    <name type="common">Mouse-ear cress</name>
    <dbReference type="NCBI Taxonomy" id="3702"/>
    <lineage>
        <taxon>Eukaryota</taxon>
        <taxon>Viridiplantae</taxon>
        <taxon>Streptophyta</taxon>
        <taxon>Embryophyta</taxon>
        <taxon>Tracheophyta</taxon>
        <taxon>Spermatophyta</taxon>
        <taxon>Magnoliopsida</taxon>
        <taxon>eudicotyledons</taxon>
        <taxon>Gunneridae</taxon>
        <taxon>Pentapetalae</taxon>
        <taxon>rosids</taxon>
        <taxon>malvids</taxon>
        <taxon>Brassicales</taxon>
        <taxon>Brassicaceae</taxon>
        <taxon>Camelineae</taxon>
        <taxon>Arabidopsis</taxon>
    </lineage>
</organism>
<comment type="caution">
    <text evidence="2">The sequence shown here is derived from an EMBL/GenBank/DDBJ whole genome shotgun (WGS) entry which is preliminary data.</text>
</comment>
<feature type="compositionally biased region" description="Basic and acidic residues" evidence="1">
    <location>
        <begin position="92"/>
        <end position="140"/>
    </location>
</feature>
<gene>
    <name evidence="2" type="ORF">AXX17_ATUG02100</name>
</gene>
<feature type="compositionally biased region" description="Acidic residues" evidence="1">
    <location>
        <begin position="205"/>
        <end position="214"/>
    </location>
</feature>
<feature type="region of interest" description="Disordered" evidence="1">
    <location>
        <begin position="79"/>
        <end position="152"/>
    </location>
</feature>
<dbReference type="Proteomes" id="UP000078284">
    <property type="component" value="Unassembled WGS sequence"/>
</dbReference>
<evidence type="ECO:0000313" key="2">
    <source>
        <dbReference type="EMBL" id="OAO89302.1"/>
    </source>
</evidence>
<name>A0A178U881_ARATH</name>
<feature type="compositionally biased region" description="Acidic residues" evidence="1">
    <location>
        <begin position="231"/>
        <end position="240"/>
    </location>
</feature>